<dbReference type="Proteomes" id="UP001305414">
    <property type="component" value="Unassembled WGS sequence"/>
</dbReference>
<accession>A0AAN7UF64</accession>
<name>A0AAN7UF64_9PEZI</name>
<keyword evidence="4" id="KW-1185">Reference proteome</keyword>
<dbReference type="SUPFAM" id="SSF64182">
    <property type="entry name" value="DHH phosphoesterases"/>
    <property type="match status" value="1"/>
</dbReference>
<organism evidence="3 4">
    <name type="scientific">Xylaria bambusicola</name>
    <dbReference type="NCBI Taxonomy" id="326684"/>
    <lineage>
        <taxon>Eukaryota</taxon>
        <taxon>Fungi</taxon>
        <taxon>Dikarya</taxon>
        <taxon>Ascomycota</taxon>
        <taxon>Pezizomycotina</taxon>
        <taxon>Sordariomycetes</taxon>
        <taxon>Xylariomycetidae</taxon>
        <taxon>Xylariales</taxon>
        <taxon>Xylariaceae</taxon>
        <taxon>Xylaria</taxon>
    </lineage>
</organism>
<dbReference type="InterPro" id="IPR004097">
    <property type="entry name" value="DHHA2"/>
</dbReference>
<feature type="region of interest" description="Disordered" evidence="1">
    <location>
        <begin position="98"/>
        <end position="119"/>
    </location>
</feature>
<comment type="caution">
    <text evidence="3">The sequence shown here is derived from an EMBL/GenBank/DDBJ whole genome shotgun (WGS) entry which is preliminary data.</text>
</comment>
<evidence type="ECO:0000256" key="1">
    <source>
        <dbReference type="SAM" id="MobiDB-lite"/>
    </source>
</evidence>
<dbReference type="InterPro" id="IPR038222">
    <property type="entry name" value="DHHA2_dom_sf"/>
</dbReference>
<dbReference type="GO" id="GO:0004309">
    <property type="term" value="F:exopolyphosphatase activity"/>
    <property type="evidence" value="ECO:0007669"/>
    <property type="project" value="TreeGrafter"/>
</dbReference>
<dbReference type="Gene3D" id="3.90.1640.10">
    <property type="entry name" value="inorganic pyrophosphatase (n-terminal core)"/>
    <property type="match status" value="1"/>
</dbReference>
<evidence type="ECO:0000313" key="3">
    <source>
        <dbReference type="EMBL" id="KAK5625064.1"/>
    </source>
</evidence>
<dbReference type="Gene3D" id="3.10.310.20">
    <property type="entry name" value="DHHA2 domain"/>
    <property type="match status" value="1"/>
</dbReference>
<reference evidence="3 4" key="1">
    <citation type="submission" date="2023-10" db="EMBL/GenBank/DDBJ databases">
        <title>Draft genome sequence of Xylaria bambusicola isolate GMP-LS, the root and basal stem rot pathogen of sugarcane in Indonesia.</title>
        <authorList>
            <person name="Selvaraj P."/>
            <person name="Muralishankar V."/>
            <person name="Muruganantham S."/>
            <person name="Sp S."/>
            <person name="Haryani S."/>
            <person name="Lau K.J.X."/>
            <person name="Naqvi N.I."/>
        </authorList>
    </citation>
    <scope>NUCLEOTIDE SEQUENCE [LARGE SCALE GENOMIC DNA]</scope>
    <source>
        <strain evidence="3">GMP-LS</strain>
    </source>
</reference>
<dbReference type="InterPro" id="IPR038763">
    <property type="entry name" value="DHH_sf"/>
</dbReference>
<dbReference type="AlphaFoldDB" id="A0AAN7UF64"/>
<dbReference type="PANTHER" id="PTHR12112:SF39">
    <property type="entry name" value="EG:152A3.5 PROTEIN (FBGN0003116_PN PROTEIN)"/>
    <property type="match status" value="1"/>
</dbReference>
<dbReference type="EMBL" id="JAWHQM010000002">
    <property type="protein sequence ID" value="KAK5625064.1"/>
    <property type="molecule type" value="Genomic_DNA"/>
</dbReference>
<dbReference type="Pfam" id="PF02833">
    <property type="entry name" value="DHHA2"/>
    <property type="match status" value="1"/>
</dbReference>
<feature type="compositionally biased region" description="Basic and acidic residues" evidence="1">
    <location>
        <begin position="102"/>
        <end position="114"/>
    </location>
</feature>
<feature type="domain" description="DHHA2" evidence="2">
    <location>
        <begin position="272"/>
        <end position="435"/>
    </location>
</feature>
<protein>
    <recommendedName>
        <fullName evidence="2">DHHA2 domain-containing protein</fullName>
    </recommendedName>
</protein>
<evidence type="ECO:0000313" key="4">
    <source>
        <dbReference type="Proteomes" id="UP001305414"/>
    </source>
</evidence>
<dbReference type="PANTHER" id="PTHR12112">
    <property type="entry name" value="BNIP - RELATED"/>
    <property type="match status" value="1"/>
</dbReference>
<dbReference type="GO" id="GO:0005737">
    <property type="term" value="C:cytoplasm"/>
    <property type="evidence" value="ECO:0007669"/>
    <property type="project" value="InterPro"/>
</dbReference>
<evidence type="ECO:0000259" key="2">
    <source>
        <dbReference type="SMART" id="SM01131"/>
    </source>
</evidence>
<sequence length="440" mass="48482">MAITPSLKAKTKRIANGTIDLDSLCSALLLAYFNTYAPPKRRASIGEGSPASNTLHIPVCHLFRADLALRPEFTAVLRDAGVKGEDVFTLEDVLLQQNGESQSKDRENSTHRLSSDATTKAISPEDTRWLLVDHNAMTGSLANTFASRVMGCVDHHADENAIPRDAQPRIIEKSGSCASLVLEHCAEIWDALSAHNAEGQNINGGDNNEDAQKIDAQIARLALAPILIDTINLGDKNKTTEHDERAVALAEGKIAAGVGVSEGEKYNREAFFKRLAALKEDIADMSFRDVFRKDYKEWSVAGLSLGTSSVPRGFEYLVNEKAKGDKDTFLQALMDWGKEKDALDQQGTMDVVMLLTAFQDENGTFYRELLVWGRSEKGVRAAKLFEEKYAGELRLESWGDGALNEDGEGEWRRCWMQGAVQHSRKQIAPMLRDALKEVAG</sequence>
<proteinExistence type="predicted"/>
<dbReference type="SMART" id="SM01131">
    <property type="entry name" value="DHHA2"/>
    <property type="match status" value="1"/>
</dbReference>
<gene>
    <name evidence="3" type="ORF">RRF57_000780</name>
</gene>